<dbReference type="EMBL" id="SRMA01026411">
    <property type="protein sequence ID" value="TRY84303.1"/>
    <property type="molecule type" value="Genomic_DNA"/>
</dbReference>
<evidence type="ECO:0000313" key="1">
    <source>
        <dbReference type="EMBL" id="TRY84303.1"/>
    </source>
</evidence>
<sequence length="73" mass="8268">ELIVVRQDTPHTKASTTLNKFFFFSSLVIPVWQLVSSLKMDEIQIESKPLLVDKDLQGLREAVQKLEIKANAA</sequence>
<feature type="non-terminal residue" evidence="1">
    <location>
        <position position="1"/>
    </location>
</feature>
<dbReference type="OrthoDB" id="741027at2759"/>
<gene>
    <name evidence="1" type="ORF">DNTS_025418</name>
</gene>
<proteinExistence type="predicted"/>
<organism evidence="1 2">
    <name type="scientific">Danionella cerebrum</name>
    <dbReference type="NCBI Taxonomy" id="2873325"/>
    <lineage>
        <taxon>Eukaryota</taxon>
        <taxon>Metazoa</taxon>
        <taxon>Chordata</taxon>
        <taxon>Craniata</taxon>
        <taxon>Vertebrata</taxon>
        <taxon>Euteleostomi</taxon>
        <taxon>Actinopterygii</taxon>
        <taxon>Neopterygii</taxon>
        <taxon>Teleostei</taxon>
        <taxon>Ostariophysi</taxon>
        <taxon>Cypriniformes</taxon>
        <taxon>Danionidae</taxon>
        <taxon>Danioninae</taxon>
        <taxon>Danionella</taxon>
    </lineage>
</organism>
<reference evidence="1 2" key="1">
    <citation type="journal article" date="2019" name="Sci. Data">
        <title>Hybrid genome assembly and annotation of Danionella translucida.</title>
        <authorList>
            <person name="Kadobianskyi M."/>
            <person name="Schulze L."/>
            <person name="Schuelke M."/>
            <person name="Judkewitz B."/>
        </authorList>
    </citation>
    <scope>NUCLEOTIDE SEQUENCE [LARGE SCALE GENOMIC DNA]</scope>
    <source>
        <strain evidence="1 2">Bolton</strain>
    </source>
</reference>
<accession>A0A553Q2Y7</accession>
<dbReference type="AlphaFoldDB" id="A0A553Q2Y7"/>
<keyword evidence="2" id="KW-1185">Reference proteome</keyword>
<dbReference type="Proteomes" id="UP000316079">
    <property type="component" value="Unassembled WGS sequence"/>
</dbReference>
<name>A0A553Q2Y7_9TELE</name>
<comment type="caution">
    <text evidence="1">The sequence shown here is derived from an EMBL/GenBank/DDBJ whole genome shotgun (WGS) entry which is preliminary data.</text>
</comment>
<protein>
    <submittedName>
        <fullName evidence="1">Uncharacterized protein</fullName>
    </submittedName>
</protein>
<evidence type="ECO:0000313" key="2">
    <source>
        <dbReference type="Proteomes" id="UP000316079"/>
    </source>
</evidence>